<evidence type="ECO:0000313" key="2">
    <source>
        <dbReference type="EMBL" id="TKR24369.1"/>
    </source>
</evidence>
<reference evidence="2 3" key="1">
    <citation type="submission" date="2019-05" db="EMBL/GenBank/DDBJ databases">
        <title>Genome sequence of Cellulomonas hominis strain CS1.</title>
        <authorList>
            <person name="Belmont J."/>
            <person name="Maclea K.S."/>
        </authorList>
    </citation>
    <scope>NUCLEOTIDE SEQUENCE [LARGE SCALE GENOMIC DNA]</scope>
    <source>
        <strain evidence="2 3">CS1</strain>
    </source>
</reference>
<name>A0A7Z8K1K3_9CELL</name>
<organism evidence="2 3">
    <name type="scientific">Cellulomonas hominis</name>
    <dbReference type="NCBI Taxonomy" id="156981"/>
    <lineage>
        <taxon>Bacteria</taxon>
        <taxon>Bacillati</taxon>
        <taxon>Actinomycetota</taxon>
        <taxon>Actinomycetes</taxon>
        <taxon>Micrococcales</taxon>
        <taxon>Cellulomonadaceae</taxon>
        <taxon>Cellulomonas</taxon>
    </lineage>
</organism>
<sequence>MLTAPVLEHAPLRVRPGRTAAFEAAMREALPLIAAAPGFRGARVSRSVESPEAYLLLVGWESVAAHEEGFRGSAAYGRWRELLHRFYDPHPVVEHHVAVLGADPAGPARPAARTAVAE</sequence>
<protein>
    <submittedName>
        <fullName evidence="2">Antibiotic biosynthesis monooxygenase</fullName>
    </submittedName>
</protein>
<keyword evidence="2" id="KW-0560">Oxidoreductase</keyword>
<dbReference type="InterPro" id="IPR007138">
    <property type="entry name" value="ABM_dom"/>
</dbReference>
<evidence type="ECO:0000259" key="1">
    <source>
        <dbReference type="PROSITE" id="PS51725"/>
    </source>
</evidence>
<dbReference type="GO" id="GO:0004497">
    <property type="term" value="F:monooxygenase activity"/>
    <property type="evidence" value="ECO:0007669"/>
    <property type="project" value="UniProtKB-KW"/>
</dbReference>
<dbReference type="SUPFAM" id="SSF54909">
    <property type="entry name" value="Dimeric alpha+beta barrel"/>
    <property type="match status" value="1"/>
</dbReference>
<dbReference type="AlphaFoldDB" id="A0A7Z8K1K3"/>
<gene>
    <name evidence="2" type="ORF">FA014_06495</name>
</gene>
<comment type="caution">
    <text evidence="2">The sequence shown here is derived from an EMBL/GenBank/DDBJ whole genome shotgun (WGS) entry which is preliminary data.</text>
</comment>
<dbReference type="InterPro" id="IPR011008">
    <property type="entry name" value="Dimeric_a/b-barrel"/>
</dbReference>
<dbReference type="OrthoDB" id="9798157at2"/>
<proteinExistence type="predicted"/>
<keyword evidence="2" id="KW-0503">Monooxygenase</keyword>
<dbReference type="Gene3D" id="3.30.70.100">
    <property type="match status" value="1"/>
</dbReference>
<dbReference type="Proteomes" id="UP000308121">
    <property type="component" value="Unassembled WGS sequence"/>
</dbReference>
<evidence type="ECO:0000313" key="3">
    <source>
        <dbReference type="Proteomes" id="UP000308121"/>
    </source>
</evidence>
<dbReference type="Pfam" id="PF03992">
    <property type="entry name" value="ABM"/>
    <property type="match status" value="1"/>
</dbReference>
<feature type="domain" description="ABM" evidence="1">
    <location>
        <begin position="6"/>
        <end position="97"/>
    </location>
</feature>
<dbReference type="PROSITE" id="PS51725">
    <property type="entry name" value="ABM"/>
    <property type="match status" value="1"/>
</dbReference>
<dbReference type="EMBL" id="SZYE01000033">
    <property type="protein sequence ID" value="TKR24369.1"/>
    <property type="molecule type" value="Genomic_DNA"/>
</dbReference>
<accession>A0A7Z8K1K3</accession>